<protein>
    <recommendedName>
        <fullName evidence="1">Polysaccharide pyruvyl transferase domain-containing protein</fullName>
    </recommendedName>
</protein>
<dbReference type="PANTHER" id="PTHR36836">
    <property type="entry name" value="COLANIC ACID BIOSYNTHESIS PROTEIN WCAK"/>
    <property type="match status" value="1"/>
</dbReference>
<dbReference type="EMBL" id="CP011412">
    <property type="protein sequence ID" value="AKH19706.1"/>
    <property type="molecule type" value="Genomic_DNA"/>
</dbReference>
<gene>
    <name evidence="2" type="ORF">AAY24_04290</name>
</gene>
<feature type="domain" description="Polysaccharide pyruvyl transferase" evidence="1">
    <location>
        <begin position="8"/>
        <end position="253"/>
    </location>
</feature>
<accession>A0A0F7JTA5</accession>
<name>A0A0F7JTA5_9GAMM</name>
<proteinExistence type="predicted"/>
<dbReference type="Proteomes" id="UP000034410">
    <property type="component" value="Chromosome"/>
</dbReference>
<dbReference type="AlphaFoldDB" id="A0A0F7JTA5"/>
<evidence type="ECO:0000313" key="2">
    <source>
        <dbReference type="EMBL" id="AKH19706.1"/>
    </source>
</evidence>
<dbReference type="InterPro" id="IPR007345">
    <property type="entry name" value="Polysacch_pyruvyl_Trfase"/>
</dbReference>
<dbReference type="Pfam" id="PF04230">
    <property type="entry name" value="PS_pyruv_trans"/>
    <property type="match status" value="1"/>
</dbReference>
<keyword evidence="3" id="KW-1185">Reference proteome</keyword>
<reference evidence="2 3" key="1">
    <citation type="journal article" date="2015" name="Genome Announc.">
        <title>Complete Genome Sequence of Sedimenticola thiotaurini Strain SIP-G1, a Polyphosphate- and Polyhydroxyalkanoate-Accumulating Sulfur-Oxidizing Gammaproteobacterium Isolated from Salt Marsh Sediments.</title>
        <authorList>
            <person name="Flood B.E."/>
            <person name="Jones D.S."/>
            <person name="Bailey J.V."/>
        </authorList>
    </citation>
    <scope>NUCLEOTIDE SEQUENCE [LARGE SCALE GENOMIC DNA]</scope>
    <source>
        <strain evidence="2 3">SIP-G1</strain>
    </source>
</reference>
<evidence type="ECO:0000259" key="1">
    <source>
        <dbReference type="Pfam" id="PF04230"/>
    </source>
</evidence>
<evidence type="ECO:0000313" key="3">
    <source>
        <dbReference type="Proteomes" id="UP000034410"/>
    </source>
</evidence>
<organism evidence="2 3">
    <name type="scientific">Sedimenticola thiotaurini</name>
    <dbReference type="NCBI Taxonomy" id="1543721"/>
    <lineage>
        <taxon>Bacteria</taxon>
        <taxon>Pseudomonadati</taxon>
        <taxon>Pseudomonadota</taxon>
        <taxon>Gammaproteobacteria</taxon>
        <taxon>Chromatiales</taxon>
        <taxon>Sedimenticolaceae</taxon>
        <taxon>Sedimenticola</taxon>
    </lineage>
</organism>
<sequence length="342" mass="38952">MNKRKLKIIVIGYYGKLNAGDDLLQQSICNIFQDHDLLFTSWFPGTDFLNMADLIVVGGGSIWPGNPFFQNGVKIAQQLRKPFVVLGISAKTSNPSVLKQTLPLIENALYFQVRDADTKEILGKDSRIIVGPDLYWWSPHQVPVNHQTQFNGTIALNLRSWEELNWSPEDILRSVNEIAHTVLPYPFYFGSLTHEHQGNLQDVTLLESIGIKEVPKSFTLNSLEKSSITIAMRFHALLVSLRCGQPIIGFDYHKKTRSLFNAIDMPELCVPLNDSHALQSAIQRVTDHYPEYKEKTIQAADRYLNESAEHQQTLNSIVSSISPIAEPFTYKVSRILKRWMKW</sequence>
<dbReference type="PANTHER" id="PTHR36836:SF1">
    <property type="entry name" value="COLANIC ACID BIOSYNTHESIS PROTEIN WCAK"/>
    <property type="match status" value="1"/>
</dbReference>
<dbReference type="KEGG" id="seds:AAY24_04290"/>